<dbReference type="EMBL" id="JAIWYP010000001">
    <property type="protein sequence ID" value="KAH3884526.1"/>
    <property type="molecule type" value="Genomic_DNA"/>
</dbReference>
<feature type="region of interest" description="Disordered" evidence="1">
    <location>
        <begin position="27"/>
        <end position="51"/>
    </location>
</feature>
<evidence type="ECO:0000313" key="3">
    <source>
        <dbReference type="Proteomes" id="UP000828390"/>
    </source>
</evidence>
<gene>
    <name evidence="2" type="ORF">DPMN_008508</name>
</gene>
<dbReference type="AlphaFoldDB" id="A0A9D4MXX0"/>
<protein>
    <submittedName>
        <fullName evidence="2">Uncharacterized protein</fullName>
    </submittedName>
</protein>
<evidence type="ECO:0000313" key="2">
    <source>
        <dbReference type="EMBL" id="KAH3884526.1"/>
    </source>
</evidence>
<sequence length="51" mass="5693">MCFVQENYQLRKCHLVKPNLSAFMAFKSPQQPSTAGSTQDMESDQDPTGIS</sequence>
<proteinExistence type="predicted"/>
<comment type="caution">
    <text evidence="2">The sequence shown here is derived from an EMBL/GenBank/DDBJ whole genome shotgun (WGS) entry which is preliminary data.</text>
</comment>
<keyword evidence="3" id="KW-1185">Reference proteome</keyword>
<reference evidence="2" key="1">
    <citation type="journal article" date="2019" name="bioRxiv">
        <title>The Genome of the Zebra Mussel, Dreissena polymorpha: A Resource for Invasive Species Research.</title>
        <authorList>
            <person name="McCartney M.A."/>
            <person name="Auch B."/>
            <person name="Kono T."/>
            <person name="Mallez S."/>
            <person name="Zhang Y."/>
            <person name="Obille A."/>
            <person name="Becker A."/>
            <person name="Abrahante J.E."/>
            <person name="Garbe J."/>
            <person name="Badalamenti J.P."/>
            <person name="Herman A."/>
            <person name="Mangelson H."/>
            <person name="Liachko I."/>
            <person name="Sullivan S."/>
            <person name="Sone E.D."/>
            <person name="Koren S."/>
            <person name="Silverstein K.A.T."/>
            <person name="Beckman K.B."/>
            <person name="Gohl D.M."/>
        </authorList>
    </citation>
    <scope>NUCLEOTIDE SEQUENCE</scope>
    <source>
        <strain evidence="2">Duluth1</strain>
        <tissue evidence="2">Whole animal</tissue>
    </source>
</reference>
<feature type="compositionally biased region" description="Polar residues" evidence="1">
    <location>
        <begin position="28"/>
        <end position="51"/>
    </location>
</feature>
<reference evidence="2" key="2">
    <citation type="submission" date="2020-11" db="EMBL/GenBank/DDBJ databases">
        <authorList>
            <person name="McCartney M.A."/>
            <person name="Auch B."/>
            <person name="Kono T."/>
            <person name="Mallez S."/>
            <person name="Becker A."/>
            <person name="Gohl D.M."/>
            <person name="Silverstein K.A.T."/>
            <person name="Koren S."/>
            <person name="Bechman K.B."/>
            <person name="Herman A."/>
            <person name="Abrahante J.E."/>
            <person name="Garbe J."/>
        </authorList>
    </citation>
    <scope>NUCLEOTIDE SEQUENCE</scope>
    <source>
        <strain evidence="2">Duluth1</strain>
        <tissue evidence="2">Whole animal</tissue>
    </source>
</reference>
<accession>A0A9D4MXX0</accession>
<name>A0A9D4MXX0_DREPO</name>
<dbReference type="Proteomes" id="UP000828390">
    <property type="component" value="Unassembled WGS sequence"/>
</dbReference>
<evidence type="ECO:0000256" key="1">
    <source>
        <dbReference type="SAM" id="MobiDB-lite"/>
    </source>
</evidence>
<organism evidence="2 3">
    <name type="scientific">Dreissena polymorpha</name>
    <name type="common">Zebra mussel</name>
    <name type="synonym">Mytilus polymorpha</name>
    <dbReference type="NCBI Taxonomy" id="45954"/>
    <lineage>
        <taxon>Eukaryota</taxon>
        <taxon>Metazoa</taxon>
        <taxon>Spiralia</taxon>
        <taxon>Lophotrochozoa</taxon>
        <taxon>Mollusca</taxon>
        <taxon>Bivalvia</taxon>
        <taxon>Autobranchia</taxon>
        <taxon>Heteroconchia</taxon>
        <taxon>Euheterodonta</taxon>
        <taxon>Imparidentia</taxon>
        <taxon>Neoheterodontei</taxon>
        <taxon>Myida</taxon>
        <taxon>Dreissenoidea</taxon>
        <taxon>Dreissenidae</taxon>
        <taxon>Dreissena</taxon>
    </lineage>
</organism>